<evidence type="ECO:0008006" key="3">
    <source>
        <dbReference type="Google" id="ProtNLM"/>
    </source>
</evidence>
<proteinExistence type="predicted"/>
<name>A0ABN1A1L2_9ACTN</name>
<evidence type="ECO:0000313" key="2">
    <source>
        <dbReference type="Proteomes" id="UP001500909"/>
    </source>
</evidence>
<organism evidence="1 2">
    <name type="scientific">Streptomyces olivaceiscleroticus</name>
    <dbReference type="NCBI Taxonomy" id="68245"/>
    <lineage>
        <taxon>Bacteria</taxon>
        <taxon>Bacillati</taxon>
        <taxon>Actinomycetota</taxon>
        <taxon>Actinomycetes</taxon>
        <taxon>Kitasatosporales</taxon>
        <taxon>Streptomycetaceae</taxon>
        <taxon>Streptomyces</taxon>
    </lineage>
</organism>
<keyword evidence="2" id="KW-1185">Reference proteome</keyword>
<dbReference type="Proteomes" id="UP001500909">
    <property type="component" value="Unassembled WGS sequence"/>
</dbReference>
<accession>A0ABN1A1L2</accession>
<gene>
    <name evidence="1" type="ORF">GCM10010361_31760</name>
</gene>
<protein>
    <recommendedName>
        <fullName evidence="3">DUF4253 domain-containing protein</fullName>
    </recommendedName>
</protein>
<evidence type="ECO:0000313" key="1">
    <source>
        <dbReference type="EMBL" id="GAA0465351.1"/>
    </source>
</evidence>
<reference evidence="1 2" key="1">
    <citation type="journal article" date="2019" name="Int. J. Syst. Evol. Microbiol.">
        <title>The Global Catalogue of Microorganisms (GCM) 10K type strain sequencing project: providing services to taxonomists for standard genome sequencing and annotation.</title>
        <authorList>
            <consortium name="The Broad Institute Genomics Platform"/>
            <consortium name="The Broad Institute Genome Sequencing Center for Infectious Disease"/>
            <person name="Wu L."/>
            <person name="Ma J."/>
        </authorList>
    </citation>
    <scope>NUCLEOTIDE SEQUENCE [LARGE SCALE GENOMIC DNA]</scope>
    <source>
        <strain evidence="1 2">JCM 4805</strain>
    </source>
</reference>
<dbReference type="RefSeq" id="WP_346095564.1">
    <property type="nucleotide sequence ID" value="NZ_BAAABY010000023.1"/>
</dbReference>
<comment type="caution">
    <text evidence="1">The sequence shown here is derived from an EMBL/GenBank/DDBJ whole genome shotgun (WGS) entry which is preliminary data.</text>
</comment>
<dbReference type="EMBL" id="BAAABY010000023">
    <property type="protein sequence ID" value="GAA0465351.1"/>
    <property type="molecule type" value="Genomic_DNA"/>
</dbReference>
<sequence length="286" mass="31759">MDPLENWLEGMQPRLAGLVDFEWPDGSLTDYSPALLAQLEAELVARIEPAEDFVERVAGYLGEALLAAAGGRWAWDERRGLPVVQPDPELGLPAVCPVELVERARQHRDGDEFGRSWRHLARAVAEKQAATPGWTPSKQPTPGLDRELTVPGSAYLDGWLAERAAALPAWLDTYAERPELWDFSQKSLAELETTARQLVDDPEELAAHSAFAEGASWYLGEVLRPAMRAHWCYHAGEPDGDNMFIGRPFLDQLVPEGAVVVPFLLLRLALADRNPGVLRYAYEQLT</sequence>